<dbReference type="Proteomes" id="UP001200557">
    <property type="component" value="Unassembled WGS sequence"/>
</dbReference>
<keyword evidence="2" id="KW-1185">Reference proteome</keyword>
<comment type="caution">
    <text evidence="1">The sequence shown here is derived from an EMBL/GenBank/DDBJ whole genome shotgun (WGS) entry which is preliminary data.</text>
</comment>
<reference evidence="1 2" key="1">
    <citation type="submission" date="2022-01" db="EMBL/GenBank/DDBJ databases">
        <title>Octadecabacter sp. nov., isolated from a marine alga.</title>
        <authorList>
            <person name="Jin M.S."/>
            <person name="Kim H.M."/>
            <person name="Han D.M."/>
            <person name="Jung J.J."/>
            <person name="Jeon C.O."/>
        </authorList>
    </citation>
    <scope>NUCLEOTIDE SEQUENCE [LARGE SCALE GENOMIC DNA]</scope>
    <source>
        <strain evidence="1 2">G9-8</strain>
    </source>
</reference>
<dbReference type="SUPFAM" id="SSF53474">
    <property type="entry name" value="alpha/beta-Hydrolases"/>
    <property type="match status" value="1"/>
</dbReference>
<gene>
    <name evidence="1" type="ORF">L0664_17725</name>
</gene>
<dbReference type="EMBL" id="JAKGAQ010000006">
    <property type="protein sequence ID" value="MCF2872909.1"/>
    <property type="molecule type" value="Genomic_DNA"/>
</dbReference>
<dbReference type="RefSeq" id="WP_235227240.1">
    <property type="nucleotide sequence ID" value="NZ_JAKGAQ010000006.1"/>
</dbReference>
<dbReference type="InterPro" id="IPR029058">
    <property type="entry name" value="AB_hydrolase_fold"/>
</dbReference>
<keyword evidence="1" id="KW-0378">Hydrolase</keyword>
<evidence type="ECO:0000313" key="2">
    <source>
        <dbReference type="Proteomes" id="UP001200557"/>
    </source>
</evidence>
<organism evidence="1 2">
    <name type="scientific">Octadecabacter dasysiphoniae</name>
    <dbReference type="NCBI Taxonomy" id="2909341"/>
    <lineage>
        <taxon>Bacteria</taxon>
        <taxon>Pseudomonadati</taxon>
        <taxon>Pseudomonadota</taxon>
        <taxon>Alphaproteobacteria</taxon>
        <taxon>Rhodobacterales</taxon>
        <taxon>Roseobacteraceae</taxon>
        <taxon>Octadecabacter</taxon>
    </lineage>
</organism>
<accession>A0ABS9D2Q8</accession>
<sequence>MGTISPAPNHLIWRGGQVADTVTQAQFLDDIRGQSTSGDVLIWVHGFNTSRSIALATTKKIKATVTGQGFQGTVISYDWPTSSENGLRGLFNRLFGLQRMYKKDKDTANAMDDTLIKDLKFLFDAPGINVHIMAHSMGCYLTTLGIRHAESWLGNSVPFGQIIMGAADVDQVSLVDDDWFGKSINRRCQRVTHYHSTDDDILDVGGQVMYGGSKRSGRHGLKANAPDRFVDVSMAERFNKQHPNQELRLSHNWYLHDDIVLRDAAITLGGQDAGAMPTRNGSASGWNINKA</sequence>
<proteinExistence type="predicted"/>
<name>A0ABS9D2Q8_9RHOB</name>
<dbReference type="InterPro" id="IPR010297">
    <property type="entry name" value="DUF900_hydrolase"/>
</dbReference>
<dbReference type="Gene3D" id="3.40.50.1820">
    <property type="entry name" value="alpha/beta hydrolase"/>
    <property type="match status" value="1"/>
</dbReference>
<dbReference type="PANTHER" id="PTHR36513:SF1">
    <property type="entry name" value="TRANSMEMBRANE PROTEIN"/>
    <property type="match status" value="1"/>
</dbReference>
<dbReference type="GO" id="GO:0016787">
    <property type="term" value="F:hydrolase activity"/>
    <property type="evidence" value="ECO:0007669"/>
    <property type="project" value="UniProtKB-KW"/>
</dbReference>
<protein>
    <submittedName>
        <fullName evidence="1">Alpha/beta hydrolase</fullName>
    </submittedName>
</protein>
<dbReference type="PANTHER" id="PTHR36513">
    <property type="entry name" value="ABC TRANSMEMBRANE TYPE-1 DOMAIN-CONTAINING PROTEIN"/>
    <property type="match status" value="1"/>
</dbReference>
<dbReference type="Pfam" id="PF05990">
    <property type="entry name" value="DUF900"/>
    <property type="match status" value="1"/>
</dbReference>
<evidence type="ECO:0000313" key="1">
    <source>
        <dbReference type="EMBL" id="MCF2872909.1"/>
    </source>
</evidence>